<dbReference type="GO" id="GO:0003677">
    <property type="term" value="F:DNA binding"/>
    <property type="evidence" value="ECO:0007669"/>
    <property type="project" value="InterPro"/>
</dbReference>
<organism evidence="4 5">
    <name type="scientific">Paraburkholderia rhizosphaerae</name>
    <dbReference type="NCBI Taxonomy" id="480658"/>
    <lineage>
        <taxon>Bacteria</taxon>
        <taxon>Pseudomonadati</taxon>
        <taxon>Pseudomonadota</taxon>
        <taxon>Betaproteobacteria</taxon>
        <taxon>Burkholderiales</taxon>
        <taxon>Burkholderiaceae</taxon>
        <taxon>Paraburkholderia</taxon>
    </lineage>
</organism>
<dbReference type="RefSeq" id="WP_134194392.1">
    <property type="nucleotide sequence ID" value="NZ_JBHLUW010000016.1"/>
</dbReference>
<feature type="domain" description="HTH merR-type" evidence="3">
    <location>
        <begin position="11"/>
        <end position="73"/>
    </location>
</feature>
<keyword evidence="1" id="KW-0677">Repeat</keyword>
<name>A0A4R8LJG0_9BURK</name>
<dbReference type="Pfam" id="PF13411">
    <property type="entry name" value="MerR_1"/>
    <property type="match status" value="1"/>
</dbReference>
<dbReference type="InterPro" id="IPR019734">
    <property type="entry name" value="TPR_rpt"/>
</dbReference>
<dbReference type="PANTHER" id="PTHR44943">
    <property type="entry name" value="CELLULOSE SYNTHASE OPERON PROTEIN C"/>
    <property type="match status" value="1"/>
</dbReference>
<dbReference type="InterPro" id="IPR000551">
    <property type="entry name" value="MerR-type_HTH_dom"/>
</dbReference>
<reference evidence="4 5" key="1">
    <citation type="submission" date="2019-03" db="EMBL/GenBank/DDBJ databases">
        <title>Genomic Encyclopedia of Type Strains, Phase III (KMG-III): the genomes of soil and plant-associated and newly described type strains.</title>
        <authorList>
            <person name="Whitman W."/>
        </authorList>
    </citation>
    <scope>NUCLEOTIDE SEQUENCE [LARGE SCALE GENOMIC DNA]</scope>
    <source>
        <strain evidence="4 5">LMG 29544</strain>
    </source>
</reference>
<dbReference type="AlphaFoldDB" id="A0A4R8LJG0"/>
<dbReference type="Gene3D" id="1.10.1660.10">
    <property type="match status" value="1"/>
</dbReference>
<dbReference type="Proteomes" id="UP000295509">
    <property type="component" value="Unassembled WGS sequence"/>
</dbReference>
<dbReference type="InterPro" id="IPR011990">
    <property type="entry name" value="TPR-like_helical_dom_sf"/>
</dbReference>
<accession>A0A4R8LJG0</accession>
<gene>
    <name evidence="4" type="ORF">BX592_117124</name>
</gene>
<comment type="caution">
    <text evidence="4">The sequence shown here is derived from an EMBL/GenBank/DDBJ whole genome shotgun (WGS) entry which is preliminary data.</text>
</comment>
<dbReference type="GO" id="GO:0006355">
    <property type="term" value="P:regulation of DNA-templated transcription"/>
    <property type="evidence" value="ECO:0007669"/>
    <property type="project" value="InterPro"/>
</dbReference>
<sequence length="280" mass="31009">MKHKSDRHDISVRKLQSLLGVSRSVLAGLIDAGFVTPARGSRNELRFTFQDVVLLRTAFQLQSARISSRKILAALARLRAQLPDEIPLSGIRVSAMGNTIMVRTGPSQWDANTGQLAFDFEVADIKGDVVFLDASSAKKDARKQADDWYALADQMAEDADATGAEQAYRKALAISPMPFYSAYVDLGALLCENDSRFDDALSVFDEALEHFPEDAVLHFNRAVALELLGRLAEAERSYARCLEINPRYADAHHNLALIKEQLGDQQGLVRHMSAYRKLSS</sequence>
<dbReference type="InterPro" id="IPR051685">
    <property type="entry name" value="Ycf3/AcsC/BcsC/TPR_MFPF"/>
</dbReference>
<proteinExistence type="predicted"/>
<evidence type="ECO:0000259" key="3">
    <source>
        <dbReference type="Pfam" id="PF13411"/>
    </source>
</evidence>
<dbReference type="PANTHER" id="PTHR44943:SF8">
    <property type="entry name" value="TPR REPEAT-CONTAINING PROTEIN MJ0263"/>
    <property type="match status" value="1"/>
</dbReference>
<dbReference type="SMART" id="SM00028">
    <property type="entry name" value="TPR"/>
    <property type="match status" value="3"/>
</dbReference>
<evidence type="ECO:0000256" key="2">
    <source>
        <dbReference type="ARBA" id="ARBA00022803"/>
    </source>
</evidence>
<protein>
    <submittedName>
        <fullName evidence="4">Tetratricopeptide repeat protein</fullName>
    </submittedName>
</protein>
<keyword evidence="5" id="KW-1185">Reference proteome</keyword>
<evidence type="ECO:0000313" key="5">
    <source>
        <dbReference type="Proteomes" id="UP000295509"/>
    </source>
</evidence>
<keyword evidence="2" id="KW-0802">TPR repeat</keyword>
<evidence type="ECO:0000313" key="4">
    <source>
        <dbReference type="EMBL" id="TDY43922.1"/>
    </source>
</evidence>
<dbReference type="EMBL" id="SORE01000017">
    <property type="protein sequence ID" value="TDY43922.1"/>
    <property type="molecule type" value="Genomic_DNA"/>
</dbReference>
<dbReference type="SUPFAM" id="SSF48452">
    <property type="entry name" value="TPR-like"/>
    <property type="match status" value="1"/>
</dbReference>
<evidence type="ECO:0000256" key="1">
    <source>
        <dbReference type="ARBA" id="ARBA00022737"/>
    </source>
</evidence>
<dbReference type="Gene3D" id="1.25.40.10">
    <property type="entry name" value="Tetratricopeptide repeat domain"/>
    <property type="match status" value="1"/>
</dbReference>
<dbReference type="Pfam" id="PF13432">
    <property type="entry name" value="TPR_16"/>
    <property type="match status" value="1"/>
</dbReference>
<dbReference type="OrthoDB" id="9798174at2"/>